<dbReference type="AlphaFoldDB" id="A0AAW0W2L5"/>
<keyword evidence="3" id="KW-1185">Reference proteome</keyword>
<feature type="non-terminal residue" evidence="2">
    <location>
        <position position="1"/>
    </location>
</feature>
<organism evidence="2 3">
    <name type="scientific">Cherax quadricarinatus</name>
    <name type="common">Australian red claw crayfish</name>
    <dbReference type="NCBI Taxonomy" id="27406"/>
    <lineage>
        <taxon>Eukaryota</taxon>
        <taxon>Metazoa</taxon>
        <taxon>Ecdysozoa</taxon>
        <taxon>Arthropoda</taxon>
        <taxon>Crustacea</taxon>
        <taxon>Multicrustacea</taxon>
        <taxon>Malacostraca</taxon>
        <taxon>Eumalacostraca</taxon>
        <taxon>Eucarida</taxon>
        <taxon>Decapoda</taxon>
        <taxon>Pleocyemata</taxon>
        <taxon>Astacidea</taxon>
        <taxon>Parastacoidea</taxon>
        <taxon>Parastacidae</taxon>
        <taxon>Cherax</taxon>
    </lineage>
</organism>
<comment type="caution">
    <text evidence="2">The sequence shown here is derived from an EMBL/GenBank/DDBJ whole genome shotgun (WGS) entry which is preliminary data.</text>
</comment>
<dbReference type="EMBL" id="JARKIK010000089">
    <property type="protein sequence ID" value="KAK8723512.1"/>
    <property type="molecule type" value="Genomic_DNA"/>
</dbReference>
<dbReference type="Proteomes" id="UP001445076">
    <property type="component" value="Unassembled WGS sequence"/>
</dbReference>
<keyword evidence="1" id="KW-1133">Transmembrane helix</keyword>
<keyword evidence="1" id="KW-0812">Transmembrane</keyword>
<evidence type="ECO:0000313" key="2">
    <source>
        <dbReference type="EMBL" id="KAK8723512.1"/>
    </source>
</evidence>
<proteinExistence type="predicted"/>
<feature type="transmembrane region" description="Helical" evidence="1">
    <location>
        <begin position="6"/>
        <end position="26"/>
    </location>
</feature>
<evidence type="ECO:0000256" key="1">
    <source>
        <dbReference type="SAM" id="Phobius"/>
    </source>
</evidence>
<gene>
    <name evidence="2" type="ORF">OTU49_011749</name>
</gene>
<keyword evidence="1" id="KW-0472">Membrane</keyword>
<name>A0AAW0W2L5_CHEQU</name>
<evidence type="ECO:0000313" key="3">
    <source>
        <dbReference type="Proteomes" id="UP001445076"/>
    </source>
</evidence>
<accession>A0AAW0W2L5</accession>
<sequence>ALVVTIVASVAFLCCACGVAVVVCVYRRNRALHRPPPPQTQPTYPMEAGGRYGTNGTFGTLLVEKPPPYPGVPQHTSVIPPGTTPSPVGTGLSFPGYTVGCSARYIYPLP</sequence>
<reference evidence="2 3" key="1">
    <citation type="journal article" date="2024" name="BMC Genomics">
        <title>Genome assembly of redclaw crayfish (Cherax quadricarinatus) provides insights into its immune adaptation and hypoxia tolerance.</title>
        <authorList>
            <person name="Liu Z."/>
            <person name="Zheng J."/>
            <person name="Li H."/>
            <person name="Fang K."/>
            <person name="Wang S."/>
            <person name="He J."/>
            <person name="Zhou D."/>
            <person name="Weng S."/>
            <person name="Chi M."/>
            <person name="Gu Z."/>
            <person name="He J."/>
            <person name="Li F."/>
            <person name="Wang M."/>
        </authorList>
    </citation>
    <scope>NUCLEOTIDE SEQUENCE [LARGE SCALE GENOMIC DNA]</scope>
    <source>
        <strain evidence="2">ZL_2023a</strain>
    </source>
</reference>
<protein>
    <submittedName>
        <fullName evidence="2">Uncharacterized protein</fullName>
    </submittedName>
</protein>